<dbReference type="GO" id="GO:0004814">
    <property type="term" value="F:arginine-tRNA ligase activity"/>
    <property type="evidence" value="ECO:0007669"/>
    <property type="project" value="UniProtKB-EC"/>
</dbReference>
<dbReference type="Gene3D" id="3.30.1360.70">
    <property type="entry name" value="Arginyl tRNA synthetase N-terminal domain"/>
    <property type="match status" value="1"/>
</dbReference>
<evidence type="ECO:0000256" key="3">
    <source>
        <dbReference type="ARBA" id="ARBA00022598"/>
    </source>
</evidence>
<feature type="coiled-coil region" evidence="10">
    <location>
        <begin position="7"/>
        <end position="34"/>
    </location>
</feature>
<protein>
    <recommendedName>
        <fullName evidence="2">arginine--tRNA ligase</fullName>
        <ecNumber evidence="2">6.1.1.19</ecNumber>
    </recommendedName>
    <alternativeName>
        <fullName evidence="8">Arginyl-tRNA synthetase</fullName>
    </alternativeName>
</protein>
<dbReference type="GO" id="GO:0006420">
    <property type="term" value="P:arginyl-tRNA aminoacylation"/>
    <property type="evidence" value="ECO:0007669"/>
    <property type="project" value="InterPro"/>
</dbReference>
<dbReference type="InParanoid" id="A7S643"/>
<keyword evidence="4" id="KW-0547">Nucleotide-binding</keyword>
<dbReference type="HOGENOM" id="CLU_1564750_0_0_1"/>
<keyword evidence="10" id="KW-0175">Coiled coil</keyword>
<sequence length="171" mass="19163">MADETLIQEFAKRAQSAEEEIVHLKKKIATLKSKVASEAENTPIDQKKSPEVDRLTVENTKLEYQINQLKRFIEEEKAKSSCIMTNTQFILNELFKQAIRVAFPAVTDPPILVQSTQNDKFGDYQCNSAMGLSQILKNNGQKANPQAIAKSIIASLPPNDLIEKVGMIMKK</sequence>
<accession>A7S643</accession>
<dbReference type="EMBL" id="DS469586">
    <property type="protein sequence ID" value="EDO40755.1"/>
    <property type="molecule type" value="Genomic_DNA"/>
</dbReference>
<comment type="similarity">
    <text evidence="1">Belongs to the class-I aminoacyl-tRNA synthetase family.</text>
</comment>
<dbReference type="OMA" id="SCIMTNT"/>
<evidence type="ECO:0000313" key="12">
    <source>
        <dbReference type="EMBL" id="EDO40755.1"/>
    </source>
</evidence>
<evidence type="ECO:0000259" key="11">
    <source>
        <dbReference type="SMART" id="SM01016"/>
    </source>
</evidence>
<dbReference type="PANTHER" id="PTHR11956">
    <property type="entry name" value="ARGINYL-TRNA SYNTHETASE"/>
    <property type="match status" value="1"/>
</dbReference>
<evidence type="ECO:0000256" key="9">
    <source>
        <dbReference type="ARBA" id="ARBA00049339"/>
    </source>
</evidence>
<dbReference type="Pfam" id="PF03485">
    <property type="entry name" value="Arg_tRNA_synt_N"/>
    <property type="match status" value="1"/>
</dbReference>
<dbReference type="GO" id="GO:0005737">
    <property type="term" value="C:cytoplasm"/>
    <property type="evidence" value="ECO:0007669"/>
    <property type="project" value="InterPro"/>
</dbReference>
<dbReference type="eggNOG" id="KOG4426">
    <property type="taxonomic scope" value="Eukaryota"/>
</dbReference>
<evidence type="ECO:0000256" key="10">
    <source>
        <dbReference type="SAM" id="Coils"/>
    </source>
</evidence>
<evidence type="ECO:0000256" key="8">
    <source>
        <dbReference type="ARBA" id="ARBA00033033"/>
    </source>
</evidence>
<dbReference type="InterPro" id="IPR001278">
    <property type="entry name" value="Arg-tRNA-ligase"/>
</dbReference>
<organism evidence="12 13">
    <name type="scientific">Nematostella vectensis</name>
    <name type="common">Starlet sea anemone</name>
    <dbReference type="NCBI Taxonomy" id="45351"/>
    <lineage>
        <taxon>Eukaryota</taxon>
        <taxon>Metazoa</taxon>
        <taxon>Cnidaria</taxon>
        <taxon>Anthozoa</taxon>
        <taxon>Hexacorallia</taxon>
        <taxon>Actiniaria</taxon>
        <taxon>Edwardsiidae</taxon>
        <taxon>Nematostella</taxon>
    </lineage>
</organism>
<reference evidence="12 13" key="1">
    <citation type="journal article" date="2007" name="Science">
        <title>Sea anemone genome reveals ancestral eumetazoan gene repertoire and genomic organization.</title>
        <authorList>
            <person name="Putnam N.H."/>
            <person name="Srivastava M."/>
            <person name="Hellsten U."/>
            <person name="Dirks B."/>
            <person name="Chapman J."/>
            <person name="Salamov A."/>
            <person name="Terry A."/>
            <person name="Shapiro H."/>
            <person name="Lindquist E."/>
            <person name="Kapitonov V.V."/>
            <person name="Jurka J."/>
            <person name="Genikhovich G."/>
            <person name="Grigoriev I.V."/>
            <person name="Lucas S.M."/>
            <person name="Steele R.E."/>
            <person name="Finnerty J.R."/>
            <person name="Technau U."/>
            <person name="Martindale M.Q."/>
            <person name="Rokhsar D.S."/>
        </authorList>
    </citation>
    <scope>NUCLEOTIDE SEQUENCE [LARGE SCALE GENOMIC DNA]</scope>
    <source>
        <strain evidence="13">CH2 X CH6</strain>
    </source>
</reference>
<dbReference type="InterPro" id="IPR005148">
    <property type="entry name" value="Arg-tRNA-synth_N"/>
</dbReference>
<dbReference type="AlphaFoldDB" id="A7S643"/>
<evidence type="ECO:0000256" key="2">
    <source>
        <dbReference type="ARBA" id="ARBA00012837"/>
    </source>
</evidence>
<feature type="domain" description="Arginyl tRNA synthetase N-terminal" evidence="11">
    <location>
        <begin position="89"/>
        <end position="169"/>
    </location>
</feature>
<evidence type="ECO:0000256" key="4">
    <source>
        <dbReference type="ARBA" id="ARBA00022741"/>
    </source>
</evidence>
<dbReference type="STRING" id="45351.A7S643"/>
<dbReference type="PANTHER" id="PTHR11956:SF5">
    <property type="entry name" value="ARGININE--TRNA LIGASE, CYTOPLASMIC"/>
    <property type="match status" value="1"/>
</dbReference>
<dbReference type="SMART" id="SM01016">
    <property type="entry name" value="Arg_tRNA_synt_N"/>
    <property type="match status" value="1"/>
</dbReference>
<dbReference type="PhylomeDB" id="A7S643"/>
<dbReference type="GO" id="GO:0005524">
    <property type="term" value="F:ATP binding"/>
    <property type="evidence" value="ECO:0007669"/>
    <property type="project" value="UniProtKB-KW"/>
</dbReference>
<evidence type="ECO:0000313" key="13">
    <source>
        <dbReference type="Proteomes" id="UP000001593"/>
    </source>
</evidence>
<keyword evidence="7" id="KW-0030">Aminoacyl-tRNA synthetase</keyword>
<keyword evidence="5" id="KW-0067">ATP-binding</keyword>
<comment type="catalytic activity">
    <reaction evidence="9">
        <text>tRNA(Arg) + L-arginine + ATP = L-arginyl-tRNA(Arg) + AMP + diphosphate</text>
        <dbReference type="Rhea" id="RHEA:20301"/>
        <dbReference type="Rhea" id="RHEA-COMP:9658"/>
        <dbReference type="Rhea" id="RHEA-COMP:9673"/>
        <dbReference type="ChEBI" id="CHEBI:30616"/>
        <dbReference type="ChEBI" id="CHEBI:32682"/>
        <dbReference type="ChEBI" id="CHEBI:33019"/>
        <dbReference type="ChEBI" id="CHEBI:78442"/>
        <dbReference type="ChEBI" id="CHEBI:78513"/>
        <dbReference type="ChEBI" id="CHEBI:456215"/>
        <dbReference type="EC" id="6.1.1.19"/>
    </reaction>
</comment>
<gene>
    <name evidence="12" type="ORF">NEMVEDRAFT_v1g207386</name>
</gene>
<dbReference type="FunFam" id="3.30.1360.70:FF:000002">
    <property type="entry name" value="arginine--tRNA ligase, cytoplasmic"/>
    <property type="match status" value="1"/>
</dbReference>
<evidence type="ECO:0000256" key="1">
    <source>
        <dbReference type="ARBA" id="ARBA00005594"/>
    </source>
</evidence>
<keyword evidence="6" id="KW-0648">Protein biosynthesis</keyword>
<keyword evidence="3" id="KW-0436">Ligase</keyword>
<evidence type="ECO:0000256" key="5">
    <source>
        <dbReference type="ARBA" id="ARBA00022840"/>
    </source>
</evidence>
<proteinExistence type="inferred from homology"/>
<keyword evidence="13" id="KW-1185">Reference proteome</keyword>
<evidence type="ECO:0000256" key="7">
    <source>
        <dbReference type="ARBA" id="ARBA00023146"/>
    </source>
</evidence>
<name>A7S643_NEMVE</name>
<dbReference type="EC" id="6.1.1.19" evidence="2"/>
<dbReference type="InterPro" id="IPR036695">
    <property type="entry name" value="Arg-tRNA-synth_N_sf"/>
</dbReference>
<dbReference type="Proteomes" id="UP000001593">
    <property type="component" value="Unassembled WGS sequence"/>
</dbReference>
<dbReference type="SUPFAM" id="SSF55190">
    <property type="entry name" value="Arginyl-tRNA synthetase (ArgRS), N-terminal 'additional' domain"/>
    <property type="match status" value="1"/>
</dbReference>
<evidence type="ECO:0000256" key="6">
    <source>
        <dbReference type="ARBA" id="ARBA00022917"/>
    </source>
</evidence>